<proteinExistence type="predicted"/>
<dbReference type="KEGG" id="lfc:LFE_1149"/>
<dbReference type="RefSeq" id="WP_014449330.1">
    <property type="nucleotide sequence ID" value="NC_017094.1"/>
</dbReference>
<sequence>MNPGKNDLFVLSQLQRLTDKESRHLFRTLSRLEGIVPDLSWVSSLENNDEHAEMLEAFISRFSRLQDTLGDKLLPVLLRVNLESTGTQLDNLQRAEKFGWIESVQGWIELRMLRNRLIHEYMESAEDLLEALQYAMKGGQVLFDTQIRMSLSVQKILNP</sequence>
<dbReference type="eggNOG" id="ENOG5032Z4K">
    <property type="taxonomic scope" value="Bacteria"/>
</dbReference>
<protein>
    <submittedName>
        <fullName evidence="1">Uncharacterized protein</fullName>
    </submittedName>
</protein>
<dbReference type="OrthoDB" id="13547at2"/>
<dbReference type="Proteomes" id="UP000007382">
    <property type="component" value="Chromosome"/>
</dbReference>
<evidence type="ECO:0000313" key="1">
    <source>
        <dbReference type="EMBL" id="BAM06840.1"/>
    </source>
</evidence>
<accession>I0INJ1</accession>
<dbReference type="PATRIC" id="fig|1162668.3.peg.1332"/>
<dbReference type="HOGENOM" id="CLU_132694_1_0_0"/>
<evidence type="ECO:0000313" key="2">
    <source>
        <dbReference type="Proteomes" id="UP000007382"/>
    </source>
</evidence>
<dbReference type="AlphaFoldDB" id="I0INJ1"/>
<dbReference type="Gene3D" id="1.20.120.330">
    <property type="entry name" value="Nucleotidyltransferases domain 2"/>
    <property type="match status" value="1"/>
</dbReference>
<dbReference type="EMBL" id="AP012342">
    <property type="protein sequence ID" value="BAM06840.1"/>
    <property type="molecule type" value="Genomic_DNA"/>
</dbReference>
<keyword evidence="2" id="KW-1185">Reference proteome</keyword>
<dbReference type="SUPFAM" id="SSF81593">
    <property type="entry name" value="Nucleotidyltransferase substrate binding subunit/domain"/>
    <property type="match status" value="1"/>
</dbReference>
<reference evidence="1 2" key="1">
    <citation type="journal article" date="2012" name="J. Bacteriol.">
        <title>Complete Genome Sequence of Leptospirillum ferrooxidans Strain C2-3, Isolated from a Fresh Volcanic Ash Deposit on the Island of Miyake, Japan.</title>
        <authorList>
            <person name="Fujimura R."/>
            <person name="Sato Y."/>
            <person name="Nishizawa T."/>
            <person name="Oshima K."/>
            <person name="Kim S.-W."/>
            <person name="Hattori M."/>
            <person name="Kamijo T."/>
            <person name="Ohta H."/>
        </authorList>
    </citation>
    <scope>NUCLEOTIDE SEQUENCE [LARGE SCALE GENOMIC DNA]</scope>
    <source>
        <strain evidence="1 2">C2-3</strain>
    </source>
</reference>
<gene>
    <name evidence="1" type="ordered locus">LFE_1149</name>
</gene>
<name>I0INJ1_LEPFC</name>
<dbReference type="STRING" id="1162668.LFE_1149"/>
<reference evidence="2" key="2">
    <citation type="submission" date="2012-03" db="EMBL/GenBank/DDBJ databases">
        <title>The complete genome sequence of the pioneer microbe on fresh volcanic deposit, Leptospirillum ferrooxidans strain C2-3.</title>
        <authorList>
            <person name="Fujimura R."/>
            <person name="Sato Y."/>
            <person name="Nishizawa T."/>
            <person name="Nanba K."/>
            <person name="Oshima K."/>
            <person name="Hattori M."/>
            <person name="Kamijo T."/>
            <person name="Ohta H."/>
        </authorList>
    </citation>
    <scope>NUCLEOTIDE SEQUENCE [LARGE SCALE GENOMIC DNA]</scope>
    <source>
        <strain evidence="2">C2-3</strain>
    </source>
</reference>
<organism evidence="1 2">
    <name type="scientific">Leptospirillum ferrooxidans (strain C2-3)</name>
    <dbReference type="NCBI Taxonomy" id="1162668"/>
    <lineage>
        <taxon>Bacteria</taxon>
        <taxon>Pseudomonadati</taxon>
        <taxon>Nitrospirota</taxon>
        <taxon>Nitrospiria</taxon>
        <taxon>Nitrospirales</taxon>
        <taxon>Nitrospiraceae</taxon>
        <taxon>Leptospirillum</taxon>
    </lineage>
</organism>